<dbReference type="Proteomes" id="UP000603453">
    <property type="component" value="Unassembled WGS sequence"/>
</dbReference>
<accession>A0A8H7V1K4</accession>
<proteinExistence type="predicted"/>
<protein>
    <submittedName>
        <fullName evidence="1">Uncharacterized protein</fullName>
    </submittedName>
</protein>
<evidence type="ECO:0000313" key="1">
    <source>
        <dbReference type="EMBL" id="KAG2199988.1"/>
    </source>
</evidence>
<dbReference type="EMBL" id="JAEPRD010000089">
    <property type="protein sequence ID" value="KAG2199988.1"/>
    <property type="molecule type" value="Genomic_DNA"/>
</dbReference>
<gene>
    <name evidence="1" type="ORF">INT47_000338</name>
</gene>
<keyword evidence="2" id="KW-1185">Reference proteome</keyword>
<reference evidence="1" key="1">
    <citation type="submission" date="2020-12" db="EMBL/GenBank/DDBJ databases">
        <title>Metabolic potential, ecology and presence of endohyphal bacteria is reflected in genomic diversity of Mucoromycotina.</title>
        <authorList>
            <person name="Muszewska A."/>
            <person name="Okrasinska A."/>
            <person name="Steczkiewicz K."/>
            <person name="Drgas O."/>
            <person name="Orlowska M."/>
            <person name="Perlinska-Lenart U."/>
            <person name="Aleksandrzak-Piekarczyk T."/>
            <person name="Szatraj K."/>
            <person name="Zielenkiewicz U."/>
            <person name="Pilsyk S."/>
            <person name="Malc E."/>
            <person name="Mieczkowski P."/>
            <person name="Kruszewska J.S."/>
            <person name="Biernat P."/>
            <person name="Pawlowska J."/>
        </authorList>
    </citation>
    <scope>NUCLEOTIDE SEQUENCE</scope>
    <source>
        <strain evidence="1">WA0000017839</strain>
    </source>
</reference>
<evidence type="ECO:0000313" key="2">
    <source>
        <dbReference type="Proteomes" id="UP000603453"/>
    </source>
</evidence>
<dbReference type="AlphaFoldDB" id="A0A8H7V1K4"/>
<sequence>MNDDKDNTKTNASDSGKAKCKDLAKEYFFIKQHQGESSAVRIVEHDKLYVPEKEEESIDSIIKTKACTLRKDYHHLDFNAKAIISLDLNSILDLSYKYPDAQSTLFNNRQWLHLQRTNKPKKYVSEEYANISTQHDLAFLITGMKRFF</sequence>
<organism evidence="1 2">
    <name type="scientific">Mucor saturninus</name>
    <dbReference type="NCBI Taxonomy" id="64648"/>
    <lineage>
        <taxon>Eukaryota</taxon>
        <taxon>Fungi</taxon>
        <taxon>Fungi incertae sedis</taxon>
        <taxon>Mucoromycota</taxon>
        <taxon>Mucoromycotina</taxon>
        <taxon>Mucoromycetes</taxon>
        <taxon>Mucorales</taxon>
        <taxon>Mucorineae</taxon>
        <taxon>Mucoraceae</taxon>
        <taxon>Mucor</taxon>
    </lineage>
</organism>
<comment type="caution">
    <text evidence="1">The sequence shown here is derived from an EMBL/GenBank/DDBJ whole genome shotgun (WGS) entry which is preliminary data.</text>
</comment>
<name>A0A8H7V1K4_9FUNG</name>